<sequence length="418" mass="46173">MAQIGGSSIAVIARQMDTIRDQFIAEVFDLMKSEIQGLDYDSRMMDMWQASITENYVAAVHYLLRDVPTSLLEAPPAALAYARAAAQRDVPLAPLVRAHRLGHARFLEVAMQYVSLVEPEQRVPTITALVNRSSRIVDLVADQMIIAYQEEHERWLSRRGGLQQQAVSELLAGTPVDVQRAEKLLRYRLDGVHVAAVVWVDAVVPTGDVMAVFEQVRCLVSAELGLVGGSLLVPTDEREAKLWFSVWDDRAGDPARLRAAFESAGIRARLSCGQPGDGLRGFRASLKQAELAKAVVQAGGDGRGSRVVCYDDVAPVALMAADTDAVRRYVADVLGDLSVADERNEWLRETLREFLVRNRSYVAAAEAMILHRNTIQYRVAQAMELCGHSLDDPDAVFKVQIALEICRWMAPAVLRAPQ</sequence>
<evidence type="ECO:0000259" key="4">
    <source>
        <dbReference type="Pfam" id="PF17853"/>
    </source>
</evidence>
<dbReference type="Pfam" id="PF13556">
    <property type="entry name" value="HTH_30"/>
    <property type="match status" value="1"/>
</dbReference>
<gene>
    <name evidence="5" type="ORF">LAUMK136_02275</name>
</gene>
<reference evidence="5 6" key="1">
    <citation type="submission" date="2018-09" db="EMBL/GenBank/DDBJ databases">
        <authorList>
            <person name="Tagini F."/>
        </authorList>
    </citation>
    <scope>NUCLEOTIDE SEQUENCE [LARGE SCALE GENOMIC DNA]</scope>
    <source>
        <strain evidence="5 6">MK136</strain>
    </source>
</reference>
<dbReference type="EMBL" id="UPHP01000054">
    <property type="protein sequence ID" value="VBA38119.1"/>
    <property type="molecule type" value="Genomic_DNA"/>
</dbReference>
<dbReference type="AlphaFoldDB" id="A0A498PZA6"/>
<dbReference type="Pfam" id="PF17853">
    <property type="entry name" value="GGDEF_2"/>
    <property type="match status" value="1"/>
</dbReference>
<dbReference type="Pfam" id="PF14361">
    <property type="entry name" value="RsbRD_N"/>
    <property type="match status" value="1"/>
</dbReference>
<evidence type="ECO:0008006" key="7">
    <source>
        <dbReference type="Google" id="ProtNLM"/>
    </source>
</evidence>
<evidence type="ECO:0000313" key="6">
    <source>
        <dbReference type="Proteomes" id="UP000273307"/>
    </source>
</evidence>
<feature type="domain" description="CdaR GGDEF-like" evidence="4">
    <location>
        <begin position="176"/>
        <end position="292"/>
    </location>
</feature>
<proteinExistence type="inferred from homology"/>
<evidence type="ECO:0000259" key="2">
    <source>
        <dbReference type="Pfam" id="PF13556"/>
    </source>
</evidence>
<evidence type="ECO:0000256" key="1">
    <source>
        <dbReference type="ARBA" id="ARBA00006754"/>
    </source>
</evidence>
<dbReference type="InterPro" id="IPR025736">
    <property type="entry name" value="PucR_C-HTH_dom"/>
</dbReference>
<dbReference type="OrthoDB" id="3663486at2"/>
<dbReference type="Proteomes" id="UP000273307">
    <property type="component" value="Unassembled WGS sequence"/>
</dbReference>
<name>A0A498PZA6_9MYCO</name>
<dbReference type="Gene3D" id="1.10.10.2840">
    <property type="entry name" value="PucR C-terminal helix-turn-helix domain"/>
    <property type="match status" value="1"/>
</dbReference>
<evidence type="ECO:0000259" key="3">
    <source>
        <dbReference type="Pfam" id="PF14361"/>
    </source>
</evidence>
<protein>
    <recommendedName>
        <fullName evidence="7">Purine catabolism regulatory protein</fullName>
    </recommendedName>
</protein>
<comment type="similarity">
    <text evidence="1">Belongs to the CdaR family.</text>
</comment>
<dbReference type="InterPro" id="IPR025751">
    <property type="entry name" value="RsbRD_N_dom"/>
</dbReference>
<keyword evidence="6" id="KW-1185">Reference proteome</keyword>
<accession>A0A498PZA6</accession>
<feature type="domain" description="PucR C-terminal helix-turn-helix" evidence="2">
    <location>
        <begin position="347"/>
        <end position="405"/>
    </location>
</feature>
<feature type="domain" description="RsbT co-antagonist protein RsbRD N-terminal" evidence="3">
    <location>
        <begin position="21"/>
        <end position="159"/>
    </location>
</feature>
<dbReference type="InterPro" id="IPR041522">
    <property type="entry name" value="CdaR_GGDEF"/>
</dbReference>
<evidence type="ECO:0000313" key="5">
    <source>
        <dbReference type="EMBL" id="VBA38119.1"/>
    </source>
</evidence>
<dbReference type="PANTHER" id="PTHR33744:SF1">
    <property type="entry name" value="DNA-BINDING TRANSCRIPTIONAL ACTIVATOR ADER"/>
    <property type="match status" value="1"/>
</dbReference>
<dbReference type="InterPro" id="IPR051448">
    <property type="entry name" value="CdaR-like_regulators"/>
</dbReference>
<dbReference type="InterPro" id="IPR042070">
    <property type="entry name" value="PucR_C-HTH_sf"/>
</dbReference>
<dbReference type="RefSeq" id="WP_122525404.1">
    <property type="nucleotide sequence ID" value="NZ_UPHP01000054.1"/>
</dbReference>
<organism evidence="5 6">
    <name type="scientific">Mycobacterium attenuatum</name>
    <dbReference type="NCBI Taxonomy" id="2341086"/>
    <lineage>
        <taxon>Bacteria</taxon>
        <taxon>Bacillati</taxon>
        <taxon>Actinomycetota</taxon>
        <taxon>Actinomycetes</taxon>
        <taxon>Mycobacteriales</taxon>
        <taxon>Mycobacteriaceae</taxon>
        <taxon>Mycobacterium</taxon>
    </lineage>
</organism>
<dbReference type="PANTHER" id="PTHR33744">
    <property type="entry name" value="CARBOHYDRATE DIACID REGULATOR"/>
    <property type="match status" value="1"/>
</dbReference>